<sequence>MKTLIKFDFQDSQQVIKPISSNLKPHLSHNGKKKSLSLEFKFIVKPWNYYH</sequence>
<keyword evidence="2" id="KW-1185">Reference proteome</keyword>
<dbReference type="Proteomes" id="UP000000268">
    <property type="component" value="Chromosome"/>
</dbReference>
<gene>
    <name evidence="1" type="ordered locus">AM1_5532</name>
</gene>
<proteinExistence type="predicted"/>
<dbReference type="AlphaFoldDB" id="B0CE12"/>
<evidence type="ECO:0000313" key="1">
    <source>
        <dbReference type="EMBL" id="ABW30486.1"/>
    </source>
</evidence>
<evidence type="ECO:0000313" key="2">
    <source>
        <dbReference type="Proteomes" id="UP000000268"/>
    </source>
</evidence>
<accession>B0CE12</accession>
<protein>
    <submittedName>
        <fullName evidence="1">Uncharacterized protein</fullName>
    </submittedName>
</protein>
<dbReference type="EMBL" id="CP000828">
    <property type="protein sequence ID" value="ABW30486.1"/>
    <property type="molecule type" value="Genomic_DNA"/>
</dbReference>
<dbReference type="KEGG" id="amr:AM1_5532"/>
<dbReference type="HOGENOM" id="CLU_3094362_0_0_3"/>
<name>B0CE12_ACAM1</name>
<reference evidence="1 2" key="1">
    <citation type="journal article" date="2008" name="Proc. Natl. Acad. Sci. U.S.A.">
        <title>Niche adaptation and genome expansion in the chlorophyll d-producing cyanobacterium Acaryochloris marina.</title>
        <authorList>
            <person name="Swingley W.D."/>
            <person name="Chen M."/>
            <person name="Cheung P.C."/>
            <person name="Conrad A.L."/>
            <person name="Dejesa L.C."/>
            <person name="Hao J."/>
            <person name="Honchak B.M."/>
            <person name="Karbach L.E."/>
            <person name="Kurdoglu A."/>
            <person name="Lahiri S."/>
            <person name="Mastrian S.D."/>
            <person name="Miyashita H."/>
            <person name="Page L."/>
            <person name="Ramakrishna P."/>
            <person name="Satoh S."/>
            <person name="Sattley W.M."/>
            <person name="Shimada Y."/>
            <person name="Taylor H.L."/>
            <person name="Tomo T."/>
            <person name="Tsuchiya T."/>
            <person name="Wang Z.T."/>
            <person name="Raymond J."/>
            <person name="Mimuro M."/>
            <person name="Blankenship R.E."/>
            <person name="Touchman J.W."/>
        </authorList>
    </citation>
    <scope>NUCLEOTIDE SEQUENCE [LARGE SCALE GENOMIC DNA]</scope>
    <source>
        <strain evidence="2">MBIC 11017</strain>
    </source>
</reference>
<organism evidence="1 2">
    <name type="scientific">Acaryochloris marina (strain MBIC 11017)</name>
    <dbReference type="NCBI Taxonomy" id="329726"/>
    <lineage>
        <taxon>Bacteria</taxon>
        <taxon>Bacillati</taxon>
        <taxon>Cyanobacteriota</taxon>
        <taxon>Cyanophyceae</taxon>
        <taxon>Acaryochloridales</taxon>
        <taxon>Acaryochloridaceae</taxon>
        <taxon>Acaryochloris</taxon>
    </lineage>
</organism>